<dbReference type="SUPFAM" id="SSF63446">
    <property type="entry name" value="Type I dockerin domain"/>
    <property type="match status" value="1"/>
</dbReference>
<dbReference type="PANTHER" id="PTHR12631:SF10">
    <property type="entry name" value="BETA-XYLOSIDASE-LIKE PROTEIN-RELATED"/>
    <property type="match status" value="1"/>
</dbReference>
<organism evidence="5 6">
    <name type="scientific">candidate division WWE3 bacterium CG_4_10_14_0_2_um_filter_42_7</name>
    <dbReference type="NCBI Taxonomy" id="1975073"/>
    <lineage>
        <taxon>Bacteria</taxon>
        <taxon>Katanobacteria</taxon>
    </lineage>
</organism>
<dbReference type="Pfam" id="PF00150">
    <property type="entry name" value="Cellulase"/>
    <property type="match status" value="1"/>
</dbReference>
<keyword evidence="2 3" id="KW-0326">Glycosidase</keyword>
<dbReference type="PANTHER" id="PTHR12631">
    <property type="entry name" value="ALPHA-L-IDURONIDASE"/>
    <property type="match status" value="1"/>
</dbReference>
<evidence type="ECO:0000256" key="2">
    <source>
        <dbReference type="ARBA" id="ARBA00023295"/>
    </source>
</evidence>
<dbReference type="InterPro" id="IPR036439">
    <property type="entry name" value="Dockerin_dom_sf"/>
</dbReference>
<dbReference type="Proteomes" id="UP000229915">
    <property type="component" value="Unassembled WGS sequence"/>
</dbReference>
<reference evidence="6" key="1">
    <citation type="submission" date="2017-09" db="EMBL/GenBank/DDBJ databases">
        <title>Depth-based differentiation of microbial function through sediment-hosted aquifers and enrichment of novel symbionts in the deep terrestrial subsurface.</title>
        <authorList>
            <person name="Probst A.J."/>
            <person name="Ladd B."/>
            <person name="Jarett J.K."/>
            <person name="Geller-Mcgrath D.E."/>
            <person name="Sieber C.M.K."/>
            <person name="Emerson J.B."/>
            <person name="Anantharaman K."/>
            <person name="Thomas B.C."/>
            <person name="Malmstrom R."/>
            <person name="Stieglmeier M."/>
            <person name="Klingl A."/>
            <person name="Woyke T."/>
            <person name="Ryan C.M."/>
            <person name="Banfield J.F."/>
        </authorList>
    </citation>
    <scope>NUCLEOTIDE SEQUENCE [LARGE SCALE GENOMIC DNA]</scope>
</reference>
<evidence type="ECO:0000256" key="1">
    <source>
        <dbReference type="ARBA" id="ARBA00022801"/>
    </source>
</evidence>
<comment type="similarity">
    <text evidence="3">Belongs to the glycosyl hydrolase 5 (cellulase A) family.</text>
</comment>
<dbReference type="EMBL" id="PFNK01000066">
    <property type="protein sequence ID" value="PIZ42898.1"/>
    <property type="molecule type" value="Genomic_DNA"/>
</dbReference>
<evidence type="ECO:0000259" key="4">
    <source>
        <dbReference type="PROSITE" id="PS51766"/>
    </source>
</evidence>
<dbReference type="InterPro" id="IPR016134">
    <property type="entry name" value="Dockerin_dom"/>
</dbReference>
<comment type="caution">
    <text evidence="5">The sequence shown here is derived from an EMBL/GenBank/DDBJ whole genome shotgun (WGS) entry which is preliminary data.</text>
</comment>
<gene>
    <name evidence="5" type="ORF">COY33_02350</name>
</gene>
<protein>
    <recommendedName>
        <fullName evidence="4">Dockerin domain-containing protein</fullName>
    </recommendedName>
</protein>
<sequence length="416" mass="47362">MTSMSRTKILVLFSLVLSFALIRRSTLLVSAQDQFGSPYGFNLGGHFNYDYPARKIIPGAEFDNVASLISEGGAKWVRVMVFWKQLQPKSKNEWEKAKWEYLSNLMTTMRNHGLTIDLVVTEVPRWANNAPSTEVAAGYPPINMVDWDQFISKLVQKLEEDEIKIGAWEIENEIDGNTRTGYREHPEKYVEMFTRAVPIIRNAQNIHEQDKAFIMPSGFFNIHYAKEDIIYWLNHLPKDYIAGLSFHTYGPDDAQILQYWNKFLTARNDAGLGNKPVWLTETNLNDQPKGYLDPEASQKLPKRIDAFLQNGAQKVFWYCESNGFWGAGILKIQNFSTVPHFVKNEAVFSAYQEMTGVAAKTPIKGDLNSDGEVNEIDRDILKSRYLTNDTIADIDLSGLVDATDYLILVSNFGESQ</sequence>
<evidence type="ECO:0000256" key="3">
    <source>
        <dbReference type="RuleBase" id="RU361153"/>
    </source>
</evidence>
<dbReference type="AlphaFoldDB" id="A0A2M7TC90"/>
<dbReference type="InterPro" id="IPR017853">
    <property type="entry name" value="GH"/>
</dbReference>
<dbReference type="PROSITE" id="PS00448">
    <property type="entry name" value="CLOS_CELLULOSOME_RPT"/>
    <property type="match status" value="1"/>
</dbReference>
<dbReference type="Gene3D" id="1.10.1330.10">
    <property type="entry name" value="Dockerin domain"/>
    <property type="match status" value="1"/>
</dbReference>
<dbReference type="InterPro" id="IPR001547">
    <property type="entry name" value="Glyco_hydro_5"/>
</dbReference>
<dbReference type="GO" id="GO:0000272">
    <property type="term" value="P:polysaccharide catabolic process"/>
    <property type="evidence" value="ECO:0007669"/>
    <property type="project" value="InterPro"/>
</dbReference>
<dbReference type="Gene3D" id="3.20.20.80">
    <property type="entry name" value="Glycosidases"/>
    <property type="match status" value="1"/>
</dbReference>
<evidence type="ECO:0000313" key="5">
    <source>
        <dbReference type="EMBL" id="PIZ42898.1"/>
    </source>
</evidence>
<dbReference type="SUPFAM" id="SSF51445">
    <property type="entry name" value="(Trans)glycosidases"/>
    <property type="match status" value="1"/>
</dbReference>
<feature type="domain" description="Dockerin" evidence="4">
    <location>
        <begin position="360"/>
        <end position="416"/>
    </location>
</feature>
<evidence type="ECO:0000313" key="6">
    <source>
        <dbReference type="Proteomes" id="UP000229915"/>
    </source>
</evidence>
<keyword evidence="1 3" id="KW-0378">Hydrolase</keyword>
<name>A0A2M7TC90_UNCKA</name>
<dbReference type="Pfam" id="PF00404">
    <property type="entry name" value="Dockerin_1"/>
    <property type="match status" value="1"/>
</dbReference>
<dbReference type="PROSITE" id="PS51766">
    <property type="entry name" value="DOCKERIN"/>
    <property type="match status" value="1"/>
</dbReference>
<accession>A0A2M7TC90</accession>
<dbReference type="InterPro" id="IPR002105">
    <property type="entry name" value="Dockerin_1_rpt"/>
</dbReference>
<dbReference type="InterPro" id="IPR051923">
    <property type="entry name" value="Glycosyl_Hydrolase_39"/>
</dbReference>
<proteinExistence type="inferred from homology"/>
<dbReference type="GO" id="GO:0004553">
    <property type="term" value="F:hydrolase activity, hydrolyzing O-glycosyl compounds"/>
    <property type="evidence" value="ECO:0007669"/>
    <property type="project" value="InterPro"/>
</dbReference>